<evidence type="ECO:0000256" key="1">
    <source>
        <dbReference type="SAM" id="Phobius"/>
    </source>
</evidence>
<dbReference type="EMBL" id="NVMX01000212">
    <property type="protein sequence ID" value="PDZ94331.1"/>
    <property type="molecule type" value="Genomic_DNA"/>
</dbReference>
<feature type="transmembrane region" description="Helical" evidence="1">
    <location>
        <begin position="211"/>
        <end position="228"/>
    </location>
</feature>
<sequence>MKKNKVEQFMKDEINFLNKEKERWNQFFQERLNSVEPNVRKVSKILIEAQIVDLKVCHVEFKEKDVVDVRGYVMAKVEWKGEQFCFTKQFKGWNVDGCFKSPIIFSGMPLSDKFSLSLEEAFVMSDLLDEFNLSNTIYNYNDIQFHNTSLKKLSFWEKKIVNRGEKARKKYVTFLKTLQTVTLMLVSPFYVPFLFLMLLTQGKLLELKMMLPINLLIGLVSSPFVLFFEKVGDKISFMHSLNS</sequence>
<feature type="transmembrane region" description="Helical" evidence="1">
    <location>
        <begin position="178"/>
        <end position="199"/>
    </location>
</feature>
<dbReference type="Proteomes" id="UP000219922">
    <property type="component" value="Unassembled WGS sequence"/>
</dbReference>
<comment type="caution">
    <text evidence="2">The sequence shown here is derived from an EMBL/GenBank/DDBJ whole genome shotgun (WGS) entry which is preliminary data.</text>
</comment>
<protein>
    <submittedName>
        <fullName evidence="2">Uncharacterized protein</fullName>
    </submittedName>
</protein>
<organism evidence="2 3">
    <name type="scientific">Bacillus cereus</name>
    <dbReference type="NCBI Taxonomy" id="1396"/>
    <lineage>
        <taxon>Bacteria</taxon>
        <taxon>Bacillati</taxon>
        <taxon>Bacillota</taxon>
        <taxon>Bacilli</taxon>
        <taxon>Bacillales</taxon>
        <taxon>Bacillaceae</taxon>
        <taxon>Bacillus</taxon>
        <taxon>Bacillus cereus group</taxon>
    </lineage>
</organism>
<keyword evidence="1" id="KW-0812">Transmembrane</keyword>
<proteinExistence type="predicted"/>
<dbReference type="AlphaFoldDB" id="A0A9X6SSI0"/>
<reference evidence="2 3" key="1">
    <citation type="submission" date="2017-09" db="EMBL/GenBank/DDBJ databases">
        <title>Large-scale bioinformatics analysis of Bacillus genomes uncovers conserved roles of natural products in bacterial physiology.</title>
        <authorList>
            <consortium name="Agbiome Team Llc"/>
            <person name="Bleich R.M."/>
            <person name="Grubbs K.J."/>
            <person name="Santa Maria K.C."/>
            <person name="Allen S.E."/>
            <person name="Farag S."/>
            <person name="Shank E.A."/>
            <person name="Bowers A."/>
        </authorList>
    </citation>
    <scope>NUCLEOTIDE SEQUENCE [LARGE SCALE GENOMIC DNA]</scope>
    <source>
        <strain evidence="2 3">AFS092789</strain>
    </source>
</reference>
<dbReference type="RefSeq" id="WP_098007097.1">
    <property type="nucleotide sequence ID" value="NZ_NVMX01000212.1"/>
</dbReference>
<evidence type="ECO:0000313" key="2">
    <source>
        <dbReference type="EMBL" id="PDZ94331.1"/>
    </source>
</evidence>
<name>A0A9X6SSI0_BACCE</name>
<evidence type="ECO:0000313" key="3">
    <source>
        <dbReference type="Proteomes" id="UP000219922"/>
    </source>
</evidence>
<gene>
    <name evidence="2" type="ORF">CON36_34370</name>
</gene>
<accession>A0A9X6SSI0</accession>
<keyword evidence="1" id="KW-0472">Membrane</keyword>
<keyword evidence="1" id="KW-1133">Transmembrane helix</keyword>